<comment type="caution">
    <text evidence="1">The sequence shown here is derived from an EMBL/GenBank/DDBJ whole genome shotgun (WGS) entry which is preliminary data.</text>
</comment>
<dbReference type="AlphaFoldDB" id="A0A2A6RKA6"/>
<organism evidence="1 2">
    <name type="scientific">Candidatus Viridilinea mediisalina</name>
    <dbReference type="NCBI Taxonomy" id="2024553"/>
    <lineage>
        <taxon>Bacteria</taxon>
        <taxon>Bacillati</taxon>
        <taxon>Chloroflexota</taxon>
        <taxon>Chloroflexia</taxon>
        <taxon>Chloroflexales</taxon>
        <taxon>Chloroflexineae</taxon>
        <taxon>Oscillochloridaceae</taxon>
        <taxon>Candidatus Viridilinea</taxon>
    </lineage>
</organism>
<dbReference type="Proteomes" id="UP000220527">
    <property type="component" value="Unassembled WGS sequence"/>
</dbReference>
<proteinExistence type="predicted"/>
<keyword evidence="2" id="KW-1185">Reference proteome</keyword>
<evidence type="ECO:0008006" key="3">
    <source>
        <dbReference type="Google" id="ProtNLM"/>
    </source>
</evidence>
<name>A0A2A6RKA6_9CHLR</name>
<accession>A0A2A6RKA6</accession>
<dbReference type="EMBL" id="NQWI01000027">
    <property type="protein sequence ID" value="PDW03544.1"/>
    <property type="molecule type" value="Genomic_DNA"/>
</dbReference>
<reference evidence="2" key="1">
    <citation type="submission" date="2017-08" db="EMBL/GenBank/DDBJ databases">
        <authorList>
            <person name="Grouzdev D.S."/>
            <person name="Gaisin V.A."/>
            <person name="Rysina M.S."/>
            <person name="Gorlenko V.M."/>
        </authorList>
    </citation>
    <scope>NUCLEOTIDE SEQUENCE [LARGE SCALE GENOMIC DNA]</scope>
    <source>
        <strain evidence="2">Kir15-3F</strain>
    </source>
</reference>
<gene>
    <name evidence="1" type="ORF">CJ255_08235</name>
</gene>
<protein>
    <recommendedName>
        <fullName evidence="3">Restriction endonuclease</fullName>
    </recommendedName>
</protein>
<sequence>MILPQRSEWQQLLPAAEQVLQVLRAHFARYTPSANEAQTEEDWIRPVLRALGHTFEVQAALKTPDGIKKPDYIFYRDQAAQLAQKGHVLADDLPSRGGLAVGDAKHWDRSLDSTLKAKSSDPFSNKNPLFQIHFYMLHSGAEWGILTNGRLRSRRRSTTPCGPS</sequence>
<evidence type="ECO:0000313" key="2">
    <source>
        <dbReference type="Proteomes" id="UP000220527"/>
    </source>
</evidence>
<evidence type="ECO:0000313" key="1">
    <source>
        <dbReference type="EMBL" id="PDW03544.1"/>
    </source>
</evidence>